<dbReference type="EMBL" id="CACRXK020004121">
    <property type="protein sequence ID" value="CAB4001568.1"/>
    <property type="molecule type" value="Genomic_DNA"/>
</dbReference>
<protein>
    <submittedName>
        <fullName evidence="2">Uncharacterized protein</fullName>
    </submittedName>
</protein>
<reference evidence="2" key="1">
    <citation type="submission" date="2020-04" db="EMBL/GenBank/DDBJ databases">
        <authorList>
            <person name="Alioto T."/>
            <person name="Alioto T."/>
            <person name="Gomez Garrido J."/>
        </authorList>
    </citation>
    <scope>NUCLEOTIDE SEQUENCE</scope>
    <source>
        <strain evidence="2">A484AB</strain>
    </source>
</reference>
<accession>A0A7D9IAK0</accession>
<evidence type="ECO:0000313" key="3">
    <source>
        <dbReference type="Proteomes" id="UP001152795"/>
    </source>
</evidence>
<evidence type="ECO:0000313" key="2">
    <source>
        <dbReference type="EMBL" id="CAB4001568.1"/>
    </source>
</evidence>
<dbReference type="Proteomes" id="UP001152795">
    <property type="component" value="Unassembled WGS sequence"/>
</dbReference>
<evidence type="ECO:0000256" key="1">
    <source>
        <dbReference type="SAM" id="MobiDB-lite"/>
    </source>
</evidence>
<dbReference type="AlphaFoldDB" id="A0A7D9IAK0"/>
<sequence length="103" mass="11507">MSNDKPNDIILNDRTYNNLRSPPQSVEEIDKIKQEKLTSDIIKTSNDAETQDASLRKQISDICSTLVTSHDQGQQVNDISKLPAIADLCGILRQLSSTYDKCI</sequence>
<feature type="compositionally biased region" description="Polar residues" evidence="1">
    <location>
        <begin position="14"/>
        <end position="24"/>
    </location>
</feature>
<keyword evidence="3" id="KW-1185">Reference proteome</keyword>
<organism evidence="2 3">
    <name type="scientific">Paramuricea clavata</name>
    <name type="common">Red gorgonian</name>
    <name type="synonym">Violescent sea-whip</name>
    <dbReference type="NCBI Taxonomy" id="317549"/>
    <lineage>
        <taxon>Eukaryota</taxon>
        <taxon>Metazoa</taxon>
        <taxon>Cnidaria</taxon>
        <taxon>Anthozoa</taxon>
        <taxon>Octocorallia</taxon>
        <taxon>Malacalcyonacea</taxon>
        <taxon>Plexauridae</taxon>
        <taxon>Paramuricea</taxon>
    </lineage>
</organism>
<gene>
    <name evidence="2" type="ORF">PACLA_8A071424</name>
</gene>
<feature type="region of interest" description="Disordered" evidence="1">
    <location>
        <begin position="1"/>
        <end position="24"/>
    </location>
</feature>
<proteinExistence type="predicted"/>
<comment type="caution">
    <text evidence="2">The sequence shown here is derived from an EMBL/GenBank/DDBJ whole genome shotgun (WGS) entry which is preliminary data.</text>
</comment>
<name>A0A7D9IAK0_PARCT</name>